<organism evidence="2 3">
    <name type="scientific">Lepidopterella palustris CBS 459.81</name>
    <dbReference type="NCBI Taxonomy" id="1314670"/>
    <lineage>
        <taxon>Eukaryota</taxon>
        <taxon>Fungi</taxon>
        <taxon>Dikarya</taxon>
        <taxon>Ascomycota</taxon>
        <taxon>Pezizomycotina</taxon>
        <taxon>Dothideomycetes</taxon>
        <taxon>Pleosporomycetidae</taxon>
        <taxon>Mytilinidiales</taxon>
        <taxon>Argynnaceae</taxon>
        <taxon>Lepidopterella</taxon>
    </lineage>
</organism>
<keyword evidence="3" id="KW-1185">Reference proteome</keyword>
<evidence type="ECO:0008006" key="4">
    <source>
        <dbReference type="Google" id="ProtNLM"/>
    </source>
</evidence>
<evidence type="ECO:0000313" key="2">
    <source>
        <dbReference type="EMBL" id="OCK83942.1"/>
    </source>
</evidence>
<evidence type="ECO:0000256" key="1">
    <source>
        <dbReference type="SAM" id="SignalP"/>
    </source>
</evidence>
<name>A0A8E2JIU7_9PEZI</name>
<dbReference type="Proteomes" id="UP000250266">
    <property type="component" value="Unassembled WGS sequence"/>
</dbReference>
<reference evidence="2 3" key="1">
    <citation type="journal article" date="2016" name="Nat. Commun.">
        <title>Ectomycorrhizal ecology is imprinted in the genome of the dominant symbiotic fungus Cenococcum geophilum.</title>
        <authorList>
            <consortium name="DOE Joint Genome Institute"/>
            <person name="Peter M."/>
            <person name="Kohler A."/>
            <person name="Ohm R.A."/>
            <person name="Kuo A."/>
            <person name="Krutzmann J."/>
            <person name="Morin E."/>
            <person name="Arend M."/>
            <person name="Barry K.W."/>
            <person name="Binder M."/>
            <person name="Choi C."/>
            <person name="Clum A."/>
            <person name="Copeland A."/>
            <person name="Grisel N."/>
            <person name="Haridas S."/>
            <person name="Kipfer T."/>
            <person name="LaButti K."/>
            <person name="Lindquist E."/>
            <person name="Lipzen A."/>
            <person name="Maire R."/>
            <person name="Meier B."/>
            <person name="Mihaltcheva S."/>
            <person name="Molinier V."/>
            <person name="Murat C."/>
            <person name="Poggeler S."/>
            <person name="Quandt C.A."/>
            <person name="Sperisen C."/>
            <person name="Tritt A."/>
            <person name="Tisserant E."/>
            <person name="Crous P.W."/>
            <person name="Henrissat B."/>
            <person name="Nehls U."/>
            <person name="Egli S."/>
            <person name="Spatafora J.W."/>
            <person name="Grigoriev I.V."/>
            <person name="Martin F.M."/>
        </authorList>
    </citation>
    <scope>NUCLEOTIDE SEQUENCE [LARGE SCALE GENOMIC DNA]</scope>
    <source>
        <strain evidence="2 3">CBS 459.81</strain>
    </source>
</reference>
<dbReference type="AlphaFoldDB" id="A0A8E2JIU7"/>
<accession>A0A8E2JIU7</accession>
<sequence length="142" mass="16601">MAFLVDTVVFVAACVRNALAALQTVTDSWPVFHRHERHARWLRMLRVCWRNSKIFMAESRTRDVSCCRNCCLRIRTWALNTDSPAHARVVSHRPERNTTIEDNGAALEKPYSQRKDPVYFLKVAADLRALEPAWEFPRETRF</sequence>
<evidence type="ECO:0000313" key="3">
    <source>
        <dbReference type="Proteomes" id="UP000250266"/>
    </source>
</evidence>
<proteinExistence type="predicted"/>
<feature type="chain" id="PRO_5034741580" description="Secreted protein" evidence="1">
    <location>
        <begin position="21"/>
        <end position="142"/>
    </location>
</feature>
<gene>
    <name evidence="2" type="ORF">K432DRAFT_154555</name>
</gene>
<protein>
    <recommendedName>
        <fullName evidence="4">Secreted protein</fullName>
    </recommendedName>
</protein>
<feature type="signal peptide" evidence="1">
    <location>
        <begin position="1"/>
        <end position="20"/>
    </location>
</feature>
<dbReference type="EMBL" id="KV744848">
    <property type="protein sequence ID" value="OCK83942.1"/>
    <property type="molecule type" value="Genomic_DNA"/>
</dbReference>
<keyword evidence="1" id="KW-0732">Signal</keyword>